<feature type="transmembrane region" description="Helical" evidence="1">
    <location>
        <begin position="24"/>
        <end position="46"/>
    </location>
</feature>
<evidence type="ECO:0000256" key="1">
    <source>
        <dbReference type="SAM" id="Phobius"/>
    </source>
</evidence>
<proteinExistence type="predicted"/>
<keyword evidence="1" id="KW-0472">Membrane</keyword>
<name>A0A811BNB3_9VIRU</name>
<protein>
    <recommendedName>
        <fullName evidence="4">Transmembrane protein</fullName>
    </recommendedName>
</protein>
<organism evidence="2 3">
    <name type="scientific">Pandoravirus japonicus</name>
    <dbReference type="NCBI Taxonomy" id="2823154"/>
    <lineage>
        <taxon>Viruses</taxon>
        <taxon>Pandoravirus</taxon>
    </lineage>
</organism>
<keyword evidence="1" id="KW-0812">Transmembrane</keyword>
<evidence type="ECO:0000313" key="2">
    <source>
        <dbReference type="EMBL" id="BCU03599.1"/>
    </source>
</evidence>
<evidence type="ECO:0000313" key="3">
    <source>
        <dbReference type="Proteomes" id="UP001253637"/>
    </source>
</evidence>
<dbReference type="Proteomes" id="UP001253637">
    <property type="component" value="Segment"/>
</dbReference>
<dbReference type="EMBL" id="LC625835">
    <property type="protein sequence ID" value="BCU03599.1"/>
    <property type="molecule type" value="Genomic_DNA"/>
</dbReference>
<feature type="transmembrane region" description="Helical" evidence="1">
    <location>
        <begin position="52"/>
        <end position="72"/>
    </location>
</feature>
<keyword evidence="1" id="KW-1133">Transmembrane helix</keyword>
<sequence>MPLAPAHAAVSSWRYAAFVCWRPAFFCPLFFSFVGAPASAVLLVFLRVSAASFPFFFILFFSFTAFLPSASLKPLAFCFFRFVFLFRPVCFGPV</sequence>
<reference evidence="2" key="1">
    <citation type="submission" date="2021-04" db="EMBL/GenBank/DDBJ databases">
        <title>Draft Genome Sequence of Pandoravirus japonicus, Isolated from the Sabaishi River of Niigata, Japan.</title>
        <authorList>
            <person name="Hosokawa N."/>
            <person name="Takahashi H."/>
            <person name="Aoki K."/>
            <person name="Takemura M."/>
        </authorList>
    </citation>
    <scope>NUCLEOTIDE SEQUENCE</scope>
</reference>
<accession>A0A811BNB3</accession>
<evidence type="ECO:0008006" key="4">
    <source>
        <dbReference type="Google" id="ProtNLM"/>
    </source>
</evidence>